<accession>A0ABW0J1C8</accession>
<sequence length="242" mass="26037">MFVLSTVRIGHVTVLPTQDLLNGITIETATGPFDLTGWDKVEIVVGDAFDRDRTLVILSSDDGTILLDPDLRADGIISLNVPQATVETWQTGTYAFFLRVVGPEVREIVRGTWAVYPGRALPLPGFRVVDVDGPQVPIEIFKTEDIALQWRFVRAGAPFDLTGYALSLQIRPAFGHNVLIGDMAGYIARPADALGGISVRVQQPLVAGYPAGAWVYTLVASKGVPGGATATELARGPFIIRP</sequence>
<protein>
    <submittedName>
        <fullName evidence="1">Uncharacterized protein</fullName>
    </submittedName>
</protein>
<name>A0ABW0J1C8_9HYPH</name>
<dbReference type="Proteomes" id="UP001596053">
    <property type="component" value="Unassembled WGS sequence"/>
</dbReference>
<keyword evidence="2" id="KW-1185">Reference proteome</keyword>
<comment type="caution">
    <text evidence="1">The sequence shown here is derived from an EMBL/GenBank/DDBJ whole genome shotgun (WGS) entry which is preliminary data.</text>
</comment>
<dbReference type="RefSeq" id="WP_377801750.1">
    <property type="nucleotide sequence ID" value="NZ_JBHSLW010000097.1"/>
</dbReference>
<gene>
    <name evidence="1" type="ORF">ACFPOB_29535</name>
</gene>
<reference evidence="2" key="1">
    <citation type="journal article" date="2019" name="Int. J. Syst. Evol. Microbiol.">
        <title>The Global Catalogue of Microorganisms (GCM) 10K type strain sequencing project: providing services to taxonomists for standard genome sequencing and annotation.</title>
        <authorList>
            <consortium name="The Broad Institute Genomics Platform"/>
            <consortium name="The Broad Institute Genome Sequencing Center for Infectious Disease"/>
            <person name="Wu L."/>
            <person name="Ma J."/>
        </authorList>
    </citation>
    <scope>NUCLEOTIDE SEQUENCE [LARGE SCALE GENOMIC DNA]</scope>
    <source>
        <strain evidence="2">NCAIM B.01391</strain>
    </source>
</reference>
<evidence type="ECO:0000313" key="1">
    <source>
        <dbReference type="EMBL" id="MFC5423679.1"/>
    </source>
</evidence>
<proteinExistence type="predicted"/>
<evidence type="ECO:0000313" key="2">
    <source>
        <dbReference type="Proteomes" id="UP001596053"/>
    </source>
</evidence>
<organism evidence="1 2">
    <name type="scientific">Bosea eneae</name>
    <dbReference type="NCBI Taxonomy" id="151454"/>
    <lineage>
        <taxon>Bacteria</taxon>
        <taxon>Pseudomonadati</taxon>
        <taxon>Pseudomonadota</taxon>
        <taxon>Alphaproteobacteria</taxon>
        <taxon>Hyphomicrobiales</taxon>
        <taxon>Boseaceae</taxon>
        <taxon>Bosea</taxon>
    </lineage>
</organism>
<dbReference type="EMBL" id="JBHSLW010000097">
    <property type="protein sequence ID" value="MFC5423679.1"/>
    <property type="molecule type" value="Genomic_DNA"/>
</dbReference>